<dbReference type="EMBL" id="AUZM01000001">
    <property type="protein sequence ID" value="ERT09816.1"/>
    <property type="molecule type" value="Genomic_DNA"/>
</dbReference>
<gene>
    <name evidence="1" type="ORF">M595_0111</name>
</gene>
<dbReference type="PANTHER" id="PTHR34408">
    <property type="entry name" value="FAMILY PROTEIN, PUTATIVE-RELATED"/>
    <property type="match status" value="1"/>
</dbReference>
<reference evidence="1 2" key="1">
    <citation type="journal article" date="2013" name="Front. Microbiol.">
        <title>Comparative genomic analyses of the cyanobacterium, Lyngbya aestuarii BL J, a powerful hydrogen producer.</title>
        <authorList>
            <person name="Kothari A."/>
            <person name="Vaughn M."/>
            <person name="Garcia-Pichel F."/>
        </authorList>
    </citation>
    <scope>NUCLEOTIDE SEQUENCE [LARGE SCALE GENOMIC DNA]</scope>
    <source>
        <strain evidence="1 2">BL J</strain>
    </source>
</reference>
<dbReference type="RefSeq" id="WP_023063879.1">
    <property type="nucleotide sequence ID" value="NZ_AUZM01000001.1"/>
</dbReference>
<name>U7QTR0_9CYAN</name>
<protein>
    <submittedName>
        <fullName evidence="1">Uncharacterized protein</fullName>
    </submittedName>
</protein>
<organism evidence="1 2">
    <name type="scientific">Lyngbya aestuarii BL J</name>
    <dbReference type="NCBI Taxonomy" id="1348334"/>
    <lineage>
        <taxon>Bacteria</taxon>
        <taxon>Bacillati</taxon>
        <taxon>Cyanobacteriota</taxon>
        <taxon>Cyanophyceae</taxon>
        <taxon>Oscillatoriophycideae</taxon>
        <taxon>Oscillatoriales</taxon>
        <taxon>Microcoleaceae</taxon>
        <taxon>Lyngbya</taxon>
    </lineage>
</organism>
<evidence type="ECO:0000313" key="1">
    <source>
        <dbReference type="EMBL" id="ERT09816.1"/>
    </source>
</evidence>
<dbReference type="Proteomes" id="UP000017127">
    <property type="component" value="Unassembled WGS sequence"/>
</dbReference>
<proteinExistence type="predicted"/>
<keyword evidence="2" id="KW-1185">Reference proteome</keyword>
<dbReference type="PANTHER" id="PTHR34408:SF1">
    <property type="entry name" value="GLYCOSYL HYDROLASE FAMILY 19 DOMAIN-CONTAINING PROTEIN HI_1415"/>
    <property type="match status" value="1"/>
</dbReference>
<dbReference type="AlphaFoldDB" id="U7QTR0"/>
<sequence>MMKAYNLDLNSLKRTLGLTALGALVATLIMPVKSAKAQTSTVPGSNCREAKISNLIIRDQPGGNEIGRLQEGENIYIANEGRNGWAPIENPASGYVNAENLRSCTGADSISEVPDGEAFLTPPVNGCREVNASLVTLRDRPQGKIISTLERDEKVYIEDEGENGWVQVQYPVEGYVTSANLAYCDTVGSTFPTSSCREVNVNTRLNVRSQPGGEIIGSLEAGQDISIKNRGKNGWVPVFAPIEGYVAANFLEFCP</sequence>
<dbReference type="Gene3D" id="2.30.30.40">
    <property type="entry name" value="SH3 Domains"/>
    <property type="match status" value="1"/>
</dbReference>
<comment type="caution">
    <text evidence="1">The sequence shown here is derived from an EMBL/GenBank/DDBJ whole genome shotgun (WGS) entry which is preliminary data.</text>
</comment>
<dbReference type="InterPro" id="IPR052354">
    <property type="entry name" value="Cell_Wall_Dynamics_Protein"/>
</dbReference>
<accession>U7QTR0</accession>
<evidence type="ECO:0000313" key="2">
    <source>
        <dbReference type="Proteomes" id="UP000017127"/>
    </source>
</evidence>
<dbReference type="OrthoDB" id="574458at2"/>